<reference evidence="1 2" key="1">
    <citation type="journal article" date="2008" name="J. Bacteriol.">
        <title>Insights into plant cell wall degradation from the genome sequence of the soil bacterium Cellvibrio japonicus.</title>
        <authorList>
            <person name="Deboy R.T."/>
            <person name="Mongodin E.F."/>
            <person name="Fouts D.E."/>
            <person name="Tailford L.E."/>
            <person name="Khouri H."/>
            <person name="Emerson J.B."/>
            <person name="Mohamoud Y."/>
            <person name="Watkins K."/>
            <person name="Henrissat B."/>
            <person name="Gilbert H.J."/>
            <person name="Nelson K.E."/>
        </authorList>
    </citation>
    <scope>NUCLEOTIDE SEQUENCE [LARGE SCALE GENOMIC DNA]</scope>
    <source>
        <strain evidence="1 2">Ueda107</strain>
    </source>
</reference>
<dbReference type="EMBL" id="CP000934">
    <property type="protein sequence ID" value="ACE82748.1"/>
    <property type="molecule type" value="Genomic_DNA"/>
</dbReference>
<dbReference type="HOGENOM" id="CLU_3341873_0_0_6"/>
<gene>
    <name evidence="1" type="ordered locus">CJA_3421</name>
</gene>
<evidence type="ECO:0000313" key="2">
    <source>
        <dbReference type="Proteomes" id="UP000001036"/>
    </source>
</evidence>
<dbReference type="Proteomes" id="UP000001036">
    <property type="component" value="Chromosome"/>
</dbReference>
<evidence type="ECO:0000313" key="1">
    <source>
        <dbReference type="EMBL" id="ACE82748.1"/>
    </source>
</evidence>
<proteinExistence type="predicted"/>
<name>B3PFA7_CELJU</name>
<dbReference type="AlphaFoldDB" id="B3PFA7"/>
<sequence length="37" mass="4093">MVAKTNPGYALISLLGLRQVVIFSYSKIYMQGTSLTQ</sequence>
<keyword evidence="2" id="KW-1185">Reference proteome</keyword>
<protein>
    <submittedName>
        <fullName evidence="1">Uncharacterized protein</fullName>
    </submittedName>
</protein>
<accession>B3PFA7</accession>
<organism evidence="1 2">
    <name type="scientific">Cellvibrio japonicus (strain Ueda107)</name>
    <name type="common">Pseudomonas fluorescens subsp. cellulosa</name>
    <dbReference type="NCBI Taxonomy" id="498211"/>
    <lineage>
        <taxon>Bacteria</taxon>
        <taxon>Pseudomonadati</taxon>
        <taxon>Pseudomonadota</taxon>
        <taxon>Gammaproteobacteria</taxon>
        <taxon>Cellvibrionales</taxon>
        <taxon>Cellvibrionaceae</taxon>
        <taxon>Cellvibrio</taxon>
    </lineage>
</organism>
<dbReference type="KEGG" id="cja:CJA_3421"/>